<protein>
    <submittedName>
        <fullName evidence="1">Uncharacterized protein</fullName>
    </submittedName>
</protein>
<dbReference type="Proteomes" id="UP001497700">
    <property type="component" value="Unassembled WGS sequence"/>
</dbReference>
<name>A0ACB9YMA6_9PEZI</name>
<organism evidence="1 2">
    <name type="scientific">Hypoxylon rubiginosum</name>
    <dbReference type="NCBI Taxonomy" id="110542"/>
    <lineage>
        <taxon>Eukaryota</taxon>
        <taxon>Fungi</taxon>
        <taxon>Dikarya</taxon>
        <taxon>Ascomycota</taxon>
        <taxon>Pezizomycotina</taxon>
        <taxon>Sordariomycetes</taxon>
        <taxon>Xylariomycetidae</taxon>
        <taxon>Xylariales</taxon>
        <taxon>Hypoxylaceae</taxon>
        <taxon>Hypoxylon</taxon>
    </lineage>
</organism>
<gene>
    <name evidence="1" type="ORF">F4820DRAFT_437795</name>
</gene>
<evidence type="ECO:0000313" key="2">
    <source>
        <dbReference type="Proteomes" id="UP001497700"/>
    </source>
</evidence>
<dbReference type="EMBL" id="MU393599">
    <property type="protein sequence ID" value="KAI4860098.1"/>
    <property type="molecule type" value="Genomic_DNA"/>
</dbReference>
<evidence type="ECO:0000313" key="1">
    <source>
        <dbReference type="EMBL" id="KAI4860098.1"/>
    </source>
</evidence>
<accession>A0ACB9YMA6</accession>
<keyword evidence="2" id="KW-1185">Reference proteome</keyword>
<sequence>MASPWIPRMHLWEIDDQPWFPPFLRAYVQSGLTHAWTLHIPFFQDSSPATIVADTLRRVLGPSVSRHTYIDFCAGAGGPTPFIERALNSQLAISAARTVPATASAGVVDGTSQAASSETPSYAAVADPGTKSSTVRDEEEAAVDFVLTDLHPHVEFWEAASKKSDRLTYVSGPVDAADAPADLLRRYAGKGSGKKGIFRLFNLAFHHFDDDLARAILKNTVETSEGFGIFELQDRTLGGMATCFIFGFFILLIAPLLYWWSPERLFFVYVIPVVPFVLVFDGLVSCLRTRTAGEVEVLLRTCGADSDGWEVRSGRDRVIWPCGYLSWVICGKKATLSG</sequence>
<proteinExistence type="predicted"/>
<reference evidence="1 2" key="1">
    <citation type="journal article" date="2022" name="New Phytol.">
        <title>Ecological generalism drives hyperdiversity of secondary metabolite gene clusters in xylarialean endophytes.</title>
        <authorList>
            <person name="Franco M.E.E."/>
            <person name="Wisecaver J.H."/>
            <person name="Arnold A.E."/>
            <person name="Ju Y.M."/>
            <person name="Slot J.C."/>
            <person name="Ahrendt S."/>
            <person name="Moore L.P."/>
            <person name="Eastman K.E."/>
            <person name="Scott K."/>
            <person name="Konkel Z."/>
            <person name="Mondo S.J."/>
            <person name="Kuo A."/>
            <person name="Hayes R.D."/>
            <person name="Haridas S."/>
            <person name="Andreopoulos B."/>
            <person name="Riley R."/>
            <person name="LaButti K."/>
            <person name="Pangilinan J."/>
            <person name="Lipzen A."/>
            <person name="Amirebrahimi M."/>
            <person name="Yan J."/>
            <person name="Adam C."/>
            <person name="Keymanesh K."/>
            <person name="Ng V."/>
            <person name="Louie K."/>
            <person name="Northen T."/>
            <person name="Drula E."/>
            <person name="Henrissat B."/>
            <person name="Hsieh H.M."/>
            <person name="Youens-Clark K."/>
            <person name="Lutzoni F."/>
            <person name="Miadlikowska J."/>
            <person name="Eastwood D.C."/>
            <person name="Hamelin R.C."/>
            <person name="Grigoriev I.V."/>
            <person name="U'Ren J.M."/>
        </authorList>
    </citation>
    <scope>NUCLEOTIDE SEQUENCE [LARGE SCALE GENOMIC DNA]</scope>
    <source>
        <strain evidence="1 2">CBS 119005</strain>
    </source>
</reference>
<comment type="caution">
    <text evidence="1">The sequence shown here is derived from an EMBL/GenBank/DDBJ whole genome shotgun (WGS) entry which is preliminary data.</text>
</comment>